<dbReference type="Gene3D" id="3.40.430.10">
    <property type="entry name" value="Dihydrofolate Reductase, subunit A"/>
    <property type="match status" value="1"/>
</dbReference>
<dbReference type="EMBL" id="UINC01081120">
    <property type="protein sequence ID" value="SVC24672.1"/>
    <property type="molecule type" value="Genomic_DNA"/>
</dbReference>
<dbReference type="Pfam" id="PF01872">
    <property type="entry name" value="RibD_C"/>
    <property type="match status" value="1"/>
</dbReference>
<dbReference type="InterPro" id="IPR002734">
    <property type="entry name" value="RibDG_C"/>
</dbReference>
<sequence>MAMTADGKIASADRKVTTFSSRADHAHLLGLRDKADAIITGAGTLNAQPKITLGPGPKSRKNPPLRVIASGRGQVDLQHKLFRTKGAPTIILTTDRISRRRLKALKAAADTVEIFGENEIDFLRAFDFLRAEWGVKRILSEGGGHLNDSLFRAGVVDELNLTVCPLILGGTDAPTISDGIGFDRLSDAAQFKLKSQKLVKDEMFLVYRAVRNSK</sequence>
<keyword evidence="2" id="KW-0521">NADP</keyword>
<reference evidence="5" key="1">
    <citation type="submission" date="2018-05" db="EMBL/GenBank/DDBJ databases">
        <authorList>
            <person name="Lanie J.A."/>
            <person name="Ng W.-L."/>
            <person name="Kazmierczak K.M."/>
            <person name="Andrzejewski T.M."/>
            <person name="Davidsen T.M."/>
            <person name="Wayne K.J."/>
            <person name="Tettelin H."/>
            <person name="Glass J.I."/>
            <person name="Rusch D."/>
            <person name="Podicherti R."/>
            <person name="Tsui H.-C.T."/>
            <person name="Winkler M.E."/>
        </authorList>
    </citation>
    <scope>NUCLEOTIDE SEQUENCE</scope>
</reference>
<comment type="pathway">
    <text evidence="1">Cofactor biosynthesis; riboflavin biosynthesis.</text>
</comment>
<keyword evidence="3" id="KW-0560">Oxidoreductase</keyword>
<evidence type="ECO:0000259" key="4">
    <source>
        <dbReference type="Pfam" id="PF01872"/>
    </source>
</evidence>
<dbReference type="GO" id="GO:0008703">
    <property type="term" value="F:5-amino-6-(5-phosphoribosylamino)uracil reductase activity"/>
    <property type="evidence" value="ECO:0007669"/>
    <property type="project" value="InterPro"/>
</dbReference>
<gene>
    <name evidence="5" type="ORF">METZ01_LOCUS277526</name>
</gene>
<protein>
    <recommendedName>
        <fullName evidence="4">Bacterial bifunctional deaminase-reductase C-terminal domain-containing protein</fullName>
    </recommendedName>
</protein>
<dbReference type="AlphaFoldDB" id="A0A382KN42"/>
<evidence type="ECO:0000256" key="1">
    <source>
        <dbReference type="ARBA" id="ARBA00005104"/>
    </source>
</evidence>
<dbReference type="SUPFAM" id="SSF53597">
    <property type="entry name" value="Dihydrofolate reductase-like"/>
    <property type="match status" value="1"/>
</dbReference>
<evidence type="ECO:0000256" key="3">
    <source>
        <dbReference type="ARBA" id="ARBA00023002"/>
    </source>
</evidence>
<evidence type="ECO:0000256" key="2">
    <source>
        <dbReference type="ARBA" id="ARBA00022857"/>
    </source>
</evidence>
<feature type="domain" description="Bacterial bifunctional deaminase-reductase C-terminal" evidence="4">
    <location>
        <begin position="1"/>
        <end position="196"/>
    </location>
</feature>
<dbReference type="PANTHER" id="PTHR38011:SF7">
    <property type="entry name" value="2,5-DIAMINO-6-RIBOSYLAMINO-4(3H)-PYRIMIDINONE 5'-PHOSPHATE REDUCTASE"/>
    <property type="match status" value="1"/>
</dbReference>
<name>A0A382KN42_9ZZZZ</name>
<proteinExistence type="predicted"/>
<accession>A0A382KN42</accession>
<dbReference type="GO" id="GO:0009231">
    <property type="term" value="P:riboflavin biosynthetic process"/>
    <property type="evidence" value="ECO:0007669"/>
    <property type="project" value="InterPro"/>
</dbReference>
<dbReference type="InterPro" id="IPR024072">
    <property type="entry name" value="DHFR-like_dom_sf"/>
</dbReference>
<dbReference type="InterPro" id="IPR050765">
    <property type="entry name" value="Riboflavin_Biosynth_HTPR"/>
</dbReference>
<evidence type="ECO:0000313" key="5">
    <source>
        <dbReference type="EMBL" id="SVC24672.1"/>
    </source>
</evidence>
<dbReference type="PANTHER" id="PTHR38011">
    <property type="entry name" value="DIHYDROFOLATE REDUCTASE FAMILY PROTEIN (AFU_ORTHOLOGUE AFUA_8G06820)"/>
    <property type="match status" value="1"/>
</dbReference>
<organism evidence="5">
    <name type="scientific">marine metagenome</name>
    <dbReference type="NCBI Taxonomy" id="408172"/>
    <lineage>
        <taxon>unclassified sequences</taxon>
        <taxon>metagenomes</taxon>
        <taxon>ecological metagenomes</taxon>
    </lineage>
</organism>